<dbReference type="Proteomes" id="UP000315783">
    <property type="component" value="Unassembled WGS sequence"/>
</dbReference>
<dbReference type="STRING" id="43265.A0A545VH56"/>
<feature type="transmembrane region" description="Helical" evidence="8">
    <location>
        <begin position="661"/>
        <end position="685"/>
    </location>
</feature>
<evidence type="ECO:0000256" key="8">
    <source>
        <dbReference type="SAM" id="Phobius"/>
    </source>
</evidence>
<feature type="transmembrane region" description="Helical" evidence="8">
    <location>
        <begin position="459"/>
        <end position="481"/>
    </location>
</feature>
<feature type="region of interest" description="Disordered" evidence="7">
    <location>
        <begin position="968"/>
        <end position="995"/>
    </location>
</feature>
<gene>
    <name evidence="11" type="ORF">IF1G_00988</name>
</gene>
<feature type="region of interest" description="Disordered" evidence="7">
    <location>
        <begin position="841"/>
        <end position="889"/>
    </location>
</feature>
<evidence type="ECO:0000256" key="1">
    <source>
        <dbReference type="ARBA" id="ARBA00004141"/>
    </source>
</evidence>
<dbReference type="InterPro" id="IPR040241">
    <property type="entry name" value="TRP_Flc/Pkd2-like"/>
</dbReference>
<dbReference type="GO" id="GO:0016020">
    <property type="term" value="C:membrane"/>
    <property type="evidence" value="ECO:0007669"/>
    <property type="project" value="UniProtKB-SubCell"/>
</dbReference>
<dbReference type="Pfam" id="PF14558">
    <property type="entry name" value="TRP_N"/>
    <property type="match status" value="1"/>
</dbReference>
<dbReference type="GO" id="GO:0055085">
    <property type="term" value="P:transmembrane transport"/>
    <property type="evidence" value="ECO:0007669"/>
    <property type="project" value="TreeGrafter"/>
</dbReference>
<feature type="compositionally biased region" description="Low complexity" evidence="7">
    <location>
        <begin position="764"/>
        <end position="793"/>
    </location>
</feature>
<evidence type="ECO:0000256" key="5">
    <source>
        <dbReference type="ARBA" id="ARBA00022989"/>
    </source>
</evidence>
<dbReference type="EMBL" id="SPUK01000001">
    <property type="protein sequence ID" value="TQW01057.1"/>
    <property type="molecule type" value="Genomic_DNA"/>
</dbReference>
<feature type="chain" id="PRO_5021912441" evidence="9">
    <location>
        <begin position="31"/>
        <end position="995"/>
    </location>
</feature>
<feature type="compositionally biased region" description="Basic and acidic residues" evidence="7">
    <location>
        <begin position="861"/>
        <end position="871"/>
    </location>
</feature>
<comment type="similarity">
    <text evidence="2">Belongs to the transient receptor potential (TRP) ion channel family.</text>
</comment>
<feature type="domain" description="ML-like" evidence="10">
    <location>
        <begin position="55"/>
        <end position="199"/>
    </location>
</feature>
<evidence type="ECO:0000259" key="10">
    <source>
        <dbReference type="SMART" id="SM01320"/>
    </source>
</evidence>
<evidence type="ECO:0000313" key="12">
    <source>
        <dbReference type="Proteomes" id="UP000315783"/>
    </source>
</evidence>
<dbReference type="InterPro" id="IPR032800">
    <property type="entry name" value="TRP_N"/>
</dbReference>
<organism evidence="11 12">
    <name type="scientific">Cordyceps javanica</name>
    <dbReference type="NCBI Taxonomy" id="43265"/>
    <lineage>
        <taxon>Eukaryota</taxon>
        <taxon>Fungi</taxon>
        <taxon>Dikarya</taxon>
        <taxon>Ascomycota</taxon>
        <taxon>Pezizomycotina</taxon>
        <taxon>Sordariomycetes</taxon>
        <taxon>Hypocreomycetidae</taxon>
        <taxon>Hypocreales</taxon>
        <taxon>Cordycipitaceae</taxon>
        <taxon>Cordyceps</taxon>
    </lineage>
</organism>
<dbReference type="PANTHER" id="PTHR31145">
    <property type="entry name" value="INTEGRAL MEMBRANE PROTEIN (AFU_ORTHOLOGUE AFUA_7G01610)"/>
    <property type="match status" value="1"/>
</dbReference>
<keyword evidence="5 8" id="KW-1133">Transmembrane helix</keyword>
<evidence type="ECO:0000256" key="7">
    <source>
        <dbReference type="SAM" id="MobiDB-lite"/>
    </source>
</evidence>
<dbReference type="InterPro" id="IPR010308">
    <property type="entry name" value="TRP_C"/>
</dbReference>
<feature type="transmembrane region" description="Helical" evidence="8">
    <location>
        <begin position="422"/>
        <end position="447"/>
    </location>
</feature>
<feature type="signal peptide" evidence="9">
    <location>
        <begin position="1"/>
        <end position="30"/>
    </location>
</feature>
<evidence type="ECO:0000256" key="6">
    <source>
        <dbReference type="ARBA" id="ARBA00023136"/>
    </source>
</evidence>
<feature type="transmembrane region" description="Helical" evidence="8">
    <location>
        <begin position="597"/>
        <end position="615"/>
    </location>
</feature>
<keyword evidence="6 8" id="KW-0472">Membrane</keyword>
<proteinExistence type="inferred from homology"/>
<evidence type="ECO:0000256" key="4">
    <source>
        <dbReference type="ARBA" id="ARBA00022729"/>
    </source>
</evidence>
<accession>A0A545VH56</accession>
<feature type="transmembrane region" description="Helical" evidence="8">
    <location>
        <begin position="203"/>
        <end position="228"/>
    </location>
</feature>
<feature type="compositionally biased region" description="Basic and acidic residues" evidence="7">
    <location>
        <begin position="926"/>
        <end position="942"/>
    </location>
</feature>
<dbReference type="PANTHER" id="PTHR31145:SF7">
    <property type="entry name" value="TRP-LIKE ION CHANNEL"/>
    <property type="match status" value="1"/>
</dbReference>
<evidence type="ECO:0000313" key="11">
    <source>
        <dbReference type="EMBL" id="TQW01057.1"/>
    </source>
</evidence>
<comment type="caution">
    <text evidence="11">The sequence shown here is derived from an EMBL/GenBank/DDBJ whole genome shotgun (WGS) entry which is preliminary data.</text>
</comment>
<dbReference type="SMART" id="SM01320">
    <property type="entry name" value="TRP_N"/>
    <property type="match status" value="1"/>
</dbReference>
<evidence type="ECO:0000256" key="3">
    <source>
        <dbReference type="ARBA" id="ARBA00022692"/>
    </source>
</evidence>
<feature type="transmembrane region" description="Helical" evidence="8">
    <location>
        <begin position="627"/>
        <end position="649"/>
    </location>
</feature>
<protein>
    <submittedName>
        <fullName evidence="11">TRP-like ion channel</fullName>
    </submittedName>
</protein>
<feature type="region of interest" description="Disordered" evidence="7">
    <location>
        <begin position="919"/>
        <end position="956"/>
    </location>
</feature>
<feature type="transmembrane region" description="Helical" evidence="8">
    <location>
        <begin position="379"/>
        <end position="401"/>
    </location>
</feature>
<name>A0A545VH56_9HYPO</name>
<reference evidence="11 12" key="1">
    <citation type="journal article" date="2019" name="Appl. Microbiol. Biotechnol.">
        <title>Genome sequence of Isaria javanica and comparative genome analysis insights into family S53 peptidase evolution in fungal entomopathogens.</title>
        <authorList>
            <person name="Lin R."/>
            <person name="Zhang X."/>
            <person name="Xin B."/>
            <person name="Zou M."/>
            <person name="Gao Y."/>
            <person name="Qin F."/>
            <person name="Hu Q."/>
            <person name="Xie B."/>
            <person name="Cheng X."/>
        </authorList>
    </citation>
    <scope>NUCLEOTIDE SEQUENCE [LARGE SCALE GENOMIC DNA]</scope>
    <source>
        <strain evidence="11 12">IJ1G</strain>
    </source>
</reference>
<keyword evidence="12" id="KW-1185">Reference proteome</keyword>
<keyword evidence="3 8" id="KW-0812">Transmembrane</keyword>
<dbReference type="AlphaFoldDB" id="A0A545VH56"/>
<keyword evidence="4 9" id="KW-0732">Signal</keyword>
<dbReference type="GO" id="GO:0009272">
    <property type="term" value="P:fungal-type cell wall biogenesis"/>
    <property type="evidence" value="ECO:0007669"/>
    <property type="project" value="TreeGrafter"/>
</dbReference>
<feature type="region of interest" description="Disordered" evidence="7">
    <location>
        <begin position="728"/>
        <end position="800"/>
    </location>
</feature>
<dbReference type="Pfam" id="PF06011">
    <property type="entry name" value="TRP"/>
    <property type="match status" value="1"/>
</dbReference>
<feature type="transmembrane region" description="Helical" evidence="8">
    <location>
        <begin position="572"/>
        <end position="591"/>
    </location>
</feature>
<dbReference type="OrthoDB" id="5377623at2759"/>
<feature type="compositionally biased region" description="Low complexity" evidence="7">
    <location>
        <begin position="849"/>
        <end position="860"/>
    </location>
</feature>
<sequence>MLLDRRPARSMTAVLCLLASLLALPLSTTAADESKVIKGYDFNGDIQKLDVAPRPSLYSGGFADCLRGGSLFNFSTLDIAYYSTNDEHTVFLRLDGASNIRKESLALHLSIQAYGETRFNMTYDPCKAHMDTLCPLTSDNRISAFAVIPLSDDDVADMPQVTMGIPDFEGFARLQIFANSTETEIGCFQAVMSNGKTLSHPDAIGSTVGVFVIAAVLASFITAAYGVSIPHMRMHYAHSFSVLVVFETFQYIFFSGALSVNWPSVLPAWWSNFAWPSGMFATHHLVRSISSFTGNVVSVNQVGGAGSVPINNNGGLTQQIYGRADPKSGDKPSPISDLDDYAWGGAPNTPGMPMPGTWPGLSGTLSAVNIPPAEAFTLALIWFMAMISLIIVLMVMFKFTLDLFIRFKLLKTDGFDYFRSHLGGYLVSALLRTCFVTFFVMTTLAMYQFSLRGPDGPTAIAALVFLFFFVGIGGLTAYACYFRLRHGKYSTAPDAIRFESAKLFKKVPFVSAIRNSERAEQETAEQHRLYASVPITRIVYTDDDPNRPTVHQDVGFIKRFGWLSGRYRRTRWWYFALYLGYQFIRACFLGGGVRTPLAQVFGLFLFEIISSVVIIKLAAFESSRNTVVAVWMLSISKVITTGLSIAFVADYNVNRIGATAIGLIIVVIQAFLAVVVLILAAVGIISSWMSLSRNKEEFTEPFVDMRVQYFEHMQKRTDDLPEPLKLDEAEPELTEPGFNVRNVRRAPKIEDEDELGEISPPQPGFAAQAAGSGQRSRANSGSSRYSASSIPRAARVHRASWSSKEFLQMQAEMMTRPENQRGGHSRSNSQRMSSANIAAFLTTDSPGSTTPVRRPMTPTRESSEDLRDKSDSTTTETTPTKLSDDRLNEKQIVEPTLAQHAQSEPKLGNEMVTEAVAQNTTAPEAVSEKKAAIESATEDKTTTEAVPVSKTATETVTENKTAIEAVPENKTATEAVTENEPVLTTEKTVGEKPTL</sequence>
<feature type="transmembrane region" description="Helical" evidence="8">
    <location>
        <begin position="240"/>
        <end position="262"/>
    </location>
</feature>
<evidence type="ECO:0000256" key="2">
    <source>
        <dbReference type="ARBA" id="ARBA00010642"/>
    </source>
</evidence>
<evidence type="ECO:0000256" key="9">
    <source>
        <dbReference type="SAM" id="SignalP"/>
    </source>
</evidence>
<comment type="subcellular location">
    <subcellularLocation>
        <location evidence="1">Membrane</location>
        <topology evidence="1">Multi-pass membrane protein</topology>
    </subcellularLocation>
</comment>